<dbReference type="KEGG" id="sla:SERLADRAFT_395238"/>
<dbReference type="RefSeq" id="XP_007320821.1">
    <property type="nucleotide sequence ID" value="XM_007320759.1"/>
</dbReference>
<name>F8P435_SERL9</name>
<accession>F8P435</accession>
<reference evidence="1" key="1">
    <citation type="submission" date="2011-04" db="EMBL/GenBank/DDBJ databases">
        <title>Evolution of plant cell wall degrading machinery underlies the functional diversity of forest fungi.</title>
        <authorList>
            <consortium name="US DOE Joint Genome Institute (JGI-PGF)"/>
            <person name="Eastwood D.C."/>
            <person name="Floudas D."/>
            <person name="Binder M."/>
            <person name="Majcherczyk A."/>
            <person name="Schneider P."/>
            <person name="Aerts A."/>
            <person name="Asiegbu F.O."/>
            <person name="Baker S.E."/>
            <person name="Barry K."/>
            <person name="Bendiksby M."/>
            <person name="Blumentritt M."/>
            <person name="Coutinho P.M."/>
            <person name="Cullen D."/>
            <person name="Cullen D."/>
            <person name="Gathman A."/>
            <person name="Goodell B."/>
            <person name="Henrissat B."/>
            <person name="Ihrmark K."/>
            <person name="Kauserud H."/>
            <person name="Kohler A."/>
            <person name="LaButti K."/>
            <person name="Lapidus A."/>
            <person name="Lavin J.L."/>
            <person name="Lee Y.-H."/>
            <person name="Lindquist E."/>
            <person name="Lilly W."/>
            <person name="Lucas S."/>
            <person name="Morin E."/>
            <person name="Murat C."/>
            <person name="Oguiza J.A."/>
            <person name="Park J."/>
            <person name="Pisabarro A.G."/>
            <person name="Riley R."/>
            <person name="Rosling A."/>
            <person name="Salamov A."/>
            <person name="Schmidt O."/>
            <person name="Schmutz J."/>
            <person name="Skrede I."/>
            <person name="Stenlid J."/>
            <person name="Wiebenga A."/>
            <person name="Xie X."/>
            <person name="Kues U."/>
            <person name="Hibbett D.S."/>
            <person name="Hoffmeister D."/>
            <person name="Hogberg N."/>
            <person name="Martin F."/>
            <person name="Grigoriev I.V."/>
            <person name="Watkinson S.C."/>
        </authorList>
    </citation>
    <scope>NUCLEOTIDE SEQUENCE</scope>
    <source>
        <strain evidence="1">S7.9</strain>
    </source>
</reference>
<gene>
    <name evidence="1" type="ORF">SERLADRAFT_395238</name>
</gene>
<proteinExistence type="predicted"/>
<dbReference type="Proteomes" id="UP000008064">
    <property type="component" value="Unassembled WGS sequence"/>
</dbReference>
<protein>
    <submittedName>
        <fullName evidence="1">Uncharacterized protein</fullName>
    </submittedName>
</protein>
<dbReference type="EMBL" id="GL945437">
    <property type="protein sequence ID" value="EGO22283.1"/>
    <property type="molecule type" value="Genomic_DNA"/>
</dbReference>
<sequence>MASDNATYLRKEGKGPILQGSDFGLGGQSSQGVALCSLDTRTRNHLDGVHELLRARTID</sequence>
<dbReference type="HOGENOM" id="CLU_2962292_0_0_1"/>
<evidence type="ECO:0000313" key="1">
    <source>
        <dbReference type="EMBL" id="EGO22283.1"/>
    </source>
</evidence>
<organism>
    <name type="scientific">Serpula lacrymans var. lacrymans (strain S7.9)</name>
    <name type="common">Dry rot fungus</name>
    <dbReference type="NCBI Taxonomy" id="578457"/>
    <lineage>
        <taxon>Eukaryota</taxon>
        <taxon>Fungi</taxon>
        <taxon>Dikarya</taxon>
        <taxon>Basidiomycota</taxon>
        <taxon>Agaricomycotina</taxon>
        <taxon>Agaricomycetes</taxon>
        <taxon>Agaricomycetidae</taxon>
        <taxon>Boletales</taxon>
        <taxon>Coniophorineae</taxon>
        <taxon>Serpulaceae</taxon>
        <taxon>Serpula</taxon>
    </lineage>
</organism>
<dbReference type="GeneID" id="18811714"/>
<dbReference type="AlphaFoldDB" id="F8P435"/>